<dbReference type="EMBL" id="LR796597">
    <property type="protein sequence ID" value="CAB4154010.1"/>
    <property type="molecule type" value="Genomic_DNA"/>
</dbReference>
<reference evidence="1" key="1">
    <citation type="submission" date="2020-04" db="EMBL/GenBank/DDBJ databases">
        <authorList>
            <person name="Chiriac C."/>
            <person name="Salcher M."/>
            <person name="Ghai R."/>
            <person name="Kavagutti S V."/>
        </authorList>
    </citation>
    <scope>NUCLEOTIDE SEQUENCE</scope>
</reference>
<gene>
    <name evidence="1" type="ORF">UFOVP636_48</name>
</gene>
<organism evidence="1">
    <name type="scientific">uncultured Caudovirales phage</name>
    <dbReference type="NCBI Taxonomy" id="2100421"/>
    <lineage>
        <taxon>Viruses</taxon>
        <taxon>Duplodnaviria</taxon>
        <taxon>Heunggongvirae</taxon>
        <taxon>Uroviricota</taxon>
        <taxon>Caudoviricetes</taxon>
        <taxon>Peduoviridae</taxon>
        <taxon>Maltschvirus</taxon>
        <taxon>Maltschvirus maltsch</taxon>
    </lineage>
</organism>
<proteinExistence type="predicted"/>
<evidence type="ECO:0000313" key="1">
    <source>
        <dbReference type="EMBL" id="CAB4154010.1"/>
    </source>
</evidence>
<protein>
    <submittedName>
        <fullName evidence="1">Uncharacterized protein</fullName>
    </submittedName>
</protein>
<name>A0A6J5NA92_9CAUD</name>
<sequence length="190" mass="22218">MALEIELPVGFESITIKQWSDYRNAKSDIERLCALTQKSKEEISQLKLVQLNELIQFFESMLSTNDAKFQPLITIGKNTYGFIPDLYSISTGEYVDLMQYVSDEGENILKIMQILYRPVIKQIGEKYLIAPYRVEELKFYEDDIASIKMEFYRGAMLFFSSLQNQLNESLQEYLMNQALMIQKNLVNEMQ</sequence>
<accession>A0A6J5NA92</accession>